<reference evidence="5" key="1">
    <citation type="submission" date="2016-11" db="UniProtKB">
        <authorList>
            <consortium name="WormBaseParasite"/>
        </authorList>
    </citation>
    <scope>IDENTIFICATION</scope>
</reference>
<keyword evidence="3" id="KW-1133">Transmembrane helix</keyword>
<dbReference type="Proteomes" id="UP000095282">
    <property type="component" value="Unplaced"/>
</dbReference>
<evidence type="ECO:0000313" key="4">
    <source>
        <dbReference type="Proteomes" id="UP000095282"/>
    </source>
</evidence>
<evidence type="ECO:0000256" key="2">
    <source>
        <dbReference type="ARBA" id="ARBA00022448"/>
    </source>
</evidence>
<evidence type="ECO:0000313" key="5">
    <source>
        <dbReference type="WBParaSite" id="Csp11.Scaffold585.g4773.t1"/>
    </source>
</evidence>
<proteinExistence type="inferred from homology"/>
<evidence type="ECO:0000256" key="1">
    <source>
        <dbReference type="ARBA" id="ARBA00005417"/>
    </source>
</evidence>
<dbReference type="PANTHER" id="PTHR43117">
    <property type="entry name" value="OSMOPROTECTANT IMPORT ATP-BINDING PROTEIN OSMV"/>
    <property type="match status" value="1"/>
</dbReference>
<dbReference type="eggNOG" id="KOG0059">
    <property type="taxonomic scope" value="Eukaryota"/>
</dbReference>
<dbReference type="AlphaFoldDB" id="A0A1I7TD84"/>
<keyword evidence="2" id="KW-0813">Transport</keyword>
<organism evidence="4 5">
    <name type="scientific">Caenorhabditis tropicalis</name>
    <dbReference type="NCBI Taxonomy" id="1561998"/>
    <lineage>
        <taxon>Eukaryota</taxon>
        <taxon>Metazoa</taxon>
        <taxon>Ecdysozoa</taxon>
        <taxon>Nematoda</taxon>
        <taxon>Chromadorea</taxon>
        <taxon>Rhabditida</taxon>
        <taxon>Rhabditina</taxon>
        <taxon>Rhabditomorpha</taxon>
        <taxon>Rhabditoidea</taxon>
        <taxon>Rhabditidae</taxon>
        <taxon>Peloderinae</taxon>
        <taxon>Caenorhabditis</taxon>
    </lineage>
</organism>
<dbReference type="STRING" id="1561998.A0A1I7TD84"/>
<accession>A0A1I7TD84</accession>
<evidence type="ECO:0000256" key="3">
    <source>
        <dbReference type="SAM" id="Phobius"/>
    </source>
</evidence>
<name>A0A1I7TD84_9PELO</name>
<keyword evidence="3" id="KW-0812">Transmembrane</keyword>
<dbReference type="PANTHER" id="PTHR43117:SF4">
    <property type="entry name" value="OSMOPROTECTANT IMPORT ATP-BINDING PROTEIN OSMV"/>
    <property type="match status" value="1"/>
</dbReference>
<dbReference type="WBParaSite" id="Csp11.Scaffold585.g4773.t1">
    <property type="protein sequence ID" value="Csp11.Scaffold585.g4773.t1"/>
    <property type="gene ID" value="Csp11.Scaffold585.g4773"/>
</dbReference>
<protein>
    <submittedName>
        <fullName evidence="5">Transmembrane protein</fullName>
    </submittedName>
</protein>
<sequence>MISPPTSLQVLVAFLSSGELLEDRNGTICCLIFFCGAQFWIIIAFCICVFQPGFSLIRQYWFLVSTVVLSIFETGTTLKPGARLKNSCIFASNGTLKNLEIGEKPSNTDSRSTAGAEEYTKLDSDYIAGSSSSKEDMSYITNYEEHLTEKMATMKRWEDRQEVPVDNSATYLLGDQTKLNSSLLKTISEMNPKEQFGFVPFVDCLPTLYTPFELLENVSICHGYEISEEQINYLLNIFNMKSIARTRIDLLS</sequence>
<keyword evidence="3" id="KW-0472">Membrane</keyword>
<feature type="transmembrane region" description="Helical" evidence="3">
    <location>
        <begin position="28"/>
        <end position="54"/>
    </location>
</feature>
<comment type="similarity">
    <text evidence="1">Belongs to the ABC transporter superfamily.</text>
</comment>
<keyword evidence="4" id="KW-1185">Reference proteome</keyword>